<dbReference type="AlphaFoldDB" id="A0A6C0CRH0"/>
<name>A0A6C0CRH0_9ZZZZ</name>
<organism evidence="1">
    <name type="scientific">viral metagenome</name>
    <dbReference type="NCBI Taxonomy" id="1070528"/>
    <lineage>
        <taxon>unclassified sequences</taxon>
        <taxon>metagenomes</taxon>
        <taxon>organismal metagenomes</taxon>
    </lineage>
</organism>
<dbReference type="EMBL" id="MN739467">
    <property type="protein sequence ID" value="QHT06269.1"/>
    <property type="molecule type" value="Genomic_DNA"/>
</dbReference>
<sequence length="488" mass="54028">MTSLFNNLKLTGGGNRNAGLVHNIHFSLHRMARGKSQQHSMTGLHNPILIGAGLPSCPNIELDLWCEYPAVTDVDASNNQISTVTKSDLEAYIANIILFVKSFNTKNIIIRFTSPNIRLDWTIDNTDRMYQALTGTGGTYANSLSGIDSDRTIPFYRLDDKNDKSTIGYLIDQIKTLPGGSSKKIYMLPYVSFDSGYFSDLFVTSLTPTSPISGYSHSTSDNTNAVNSFWSAVKFYEYYNSKVNSLLSYSLDGIIIETENSQLDKSVIAALPSAQNEARMAYHLFSTTISTSLQNVGVNNYNGAQHTDIKFGLTGSPTISKTINQINTLKIAGYTIKITTLWPQYYNIGAEASYSTLNKKNVAQEINKKYNWVQNDNDTSAEVMGMLSIETPYIRKRITLSSGNPAIDYTNARTPFFGQSGWNWDNICYVVNKAIINKKLKDNTPLRGAIFSGAILSTNLGNNETTQAETSLTKLPANAFQLSTNYCY</sequence>
<protein>
    <submittedName>
        <fullName evidence="1">Uncharacterized protein</fullName>
    </submittedName>
</protein>
<reference evidence="1" key="1">
    <citation type="journal article" date="2020" name="Nature">
        <title>Giant virus diversity and host interactions through global metagenomics.</title>
        <authorList>
            <person name="Schulz F."/>
            <person name="Roux S."/>
            <person name="Paez-Espino D."/>
            <person name="Jungbluth S."/>
            <person name="Walsh D.A."/>
            <person name="Denef V.J."/>
            <person name="McMahon K.D."/>
            <person name="Konstantinidis K.T."/>
            <person name="Eloe-Fadrosh E.A."/>
            <person name="Kyrpides N.C."/>
            <person name="Woyke T."/>
        </authorList>
    </citation>
    <scope>NUCLEOTIDE SEQUENCE</scope>
    <source>
        <strain evidence="1">GVMAG-M-3300021425-30</strain>
    </source>
</reference>
<accession>A0A6C0CRH0</accession>
<evidence type="ECO:0000313" key="1">
    <source>
        <dbReference type="EMBL" id="QHT06269.1"/>
    </source>
</evidence>
<proteinExistence type="predicted"/>